<protein>
    <submittedName>
        <fullName evidence="1">Uncharacterized protein</fullName>
    </submittedName>
</protein>
<dbReference type="EMBL" id="CP061800">
    <property type="protein sequence ID" value="QTA84049.1"/>
    <property type="molecule type" value="Genomic_DNA"/>
</dbReference>
<organism evidence="1 2">
    <name type="scientific">Desulfonema magnum</name>
    <dbReference type="NCBI Taxonomy" id="45655"/>
    <lineage>
        <taxon>Bacteria</taxon>
        <taxon>Pseudomonadati</taxon>
        <taxon>Thermodesulfobacteriota</taxon>
        <taxon>Desulfobacteria</taxon>
        <taxon>Desulfobacterales</taxon>
        <taxon>Desulfococcaceae</taxon>
        <taxon>Desulfonema</taxon>
    </lineage>
</organism>
<gene>
    <name evidence="1" type="ORF">dnm_000410</name>
</gene>
<evidence type="ECO:0000313" key="2">
    <source>
        <dbReference type="Proteomes" id="UP000663722"/>
    </source>
</evidence>
<keyword evidence="2" id="KW-1185">Reference proteome</keyword>
<dbReference type="RefSeq" id="WP_207680691.1">
    <property type="nucleotide sequence ID" value="NZ_CP061800.1"/>
</dbReference>
<reference evidence="1" key="1">
    <citation type="journal article" date="2021" name="Microb. Physiol.">
        <title>Proteogenomic Insights into the Physiology of Marine, Sulfate-Reducing, Filamentous Desulfonema limicola and Desulfonema magnum.</title>
        <authorList>
            <person name="Schnaars V."/>
            <person name="Wohlbrand L."/>
            <person name="Scheve S."/>
            <person name="Hinrichs C."/>
            <person name="Reinhardt R."/>
            <person name="Rabus R."/>
        </authorList>
    </citation>
    <scope>NUCLEOTIDE SEQUENCE</scope>
    <source>
        <strain evidence="1">4be13</strain>
    </source>
</reference>
<accession>A0A975BE70</accession>
<dbReference type="Proteomes" id="UP000663722">
    <property type="component" value="Chromosome"/>
</dbReference>
<name>A0A975BE70_9BACT</name>
<sequence length="61" mass="6469">MAEKPGNRTSESFPSCKSGTPEVAAAMIIIGAMLAAVPARADYTMIAGGIPIRIRLKNFFK</sequence>
<evidence type="ECO:0000313" key="1">
    <source>
        <dbReference type="EMBL" id="QTA84049.1"/>
    </source>
</evidence>
<proteinExistence type="predicted"/>
<dbReference type="KEGG" id="dmm:dnm_000410"/>
<dbReference type="AlphaFoldDB" id="A0A975BE70"/>